<accession>A0A0H4TH26</accession>
<dbReference type="EMBL" id="KP899550">
    <property type="protein sequence ID" value="AKQ06149.1"/>
    <property type="molecule type" value="mRNA"/>
</dbReference>
<dbReference type="InterPro" id="IPR002347">
    <property type="entry name" value="SDR_fam"/>
</dbReference>
<reference evidence="4" key="1">
    <citation type="submission" date="2015-03" db="EMBL/GenBank/DDBJ databases">
        <title>Identification and tissue distribution of putative odorant degrading enzymes in the codling moth Cydia pomonella.</title>
        <authorList>
            <person name="Huang X."/>
        </authorList>
    </citation>
    <scope>NUCLEOTIDE SEQUENCE</scope>
</reference>
<name>A0A0H4TH26_CYDPO</name>
<organism evidence="4">
    <name type="scientific">Cydia pomonella</name>
    <name type="common">Codling moth</name>
    <dbReference type="NCBI Taxonomy" id="82600"/>
    <lineage>
        <taxon>Eukaryota</taxon>
        <taxon>Metazoa</taxon>
        <taxon>Ecdysozoa</taxon>
        <taxon>Arthropoda</taxon>
        <taxon>Hexapoda</taxon>
        <taxon>Insecta</taxon>
        <taxon>Pterygota</taxon>
        <taxon>Neoptera</taxon>
        <taxon>Endopterygota</taxon>
        <taxon>Lepidoptera</taxon>
        <taxon>Glossata</taxon>
        <taxon>Ditrysia</taxon>
        <taxon>Tortricoidea</taxon>
        <taxon>Tortricidae</taxon>
        <taxon>Olethreutinae</taxon>
        <taxon>Grapholitini</taxon>
        <taxon>Cydia</taxon>
    </lineage>
</organism>
<dbReference type="PANTHER" id="PTHR44229:SF8">
    <property type="entry name" value="ALCOHOL DEHYDROGENASE-RELATED"/>
    <property type="match status" value="1"/>
</dbReference>
<dbReference type="AlphaFoldDB" id="A0A0H4TH26"/>
<evidence type="ECO:0000313" key="4">
    <source>
        <dbReference type="EMBL" id="AKQ06149.1"/>
    </source>
</evidence>
<dbReference type="GO" id="GO:0016616">
    <property type="term" value="F:oxidoreductase activity, acting on the CH-OH group of donors, NAD or NADP as acceptor"/>
    <property type="evidence" value="ECO:0007669"/>
    <property type="project" value="TreeGrafter"/>
</dbReference>
<dbReference type="PRINTS" id="PR00080">
    <property type="entry name" value="SDRFAMILY"/>
</dbReference>
<dbReference type="PRINTS" id="PR00081">
    <property type="entry name" value="GDHRDH"/>
</dbReference>
<keyword evidence="2" id="KW-0560">Oxidoreductase</keyword>
<protein>
    <submittedName>
        <fullName evidence="4">Alcohol dehydrogenase AD3</fullName>
    </submittedName>
</protein>
<evidence type="ECO:0000256" key="2">
    <source>
        <dbReference type="ARBA" id="ARBA00023002"/>
    </source>
</evidence>
<dbReference type="Pfam" id="PF00106">
    <property type="entry name" value="adh_short"/>
    <property type="match status" value="1"/>
</dbReference>
<dbReference type="PANTHER" id="PTHR44229">
    <property type="entry name" value="15-HYDROXYPROSTAGLANDIN DEHYDROGENASE [NAD(+)]"/>
    <property type="match status" value="1"/>
</dbReference>
<dbReference type="GO" id="GO:0005737">
    <property type="term" value="C:cytoplasm"/>
    <property type="evidence" value="ECO:0007669"/>
    <property type="project" value="TreeGrafter"/>
</dbReference>
<dbReference type="InterPro" id="IPR036291">
    <property type="entry name" value="NAD(P)-bd_dom_sf"/>
</dbReference>
<proteinExistence type="evidence at transcript level"/>
<evidence type="ECO:0000256" key="3">
    <source>
        <dbReference type="RuleBase" id="RU000363"/>
    </source>
</evidence>
<comment type="similarity">
    <text evidence="1 3">Belongs to the short-chain dehydrogenases/reductases (SDR) family.</text>
</comment>
<evidence type="ECO:0000256" key="1">
    <source>
        <dbReference type="ARBA" id="ARBA00006484"/>
    </source>
</evidence>
<sequence>MLQTYLKRLPVTSLKFHRYEHTPSCPANKQASVLDNKVAVITGGAVGIGYEIADRFLEKGAKAAVLLDINETQGKKAADELNCKHGDKKSVYMKCDVTKNLEAVSNEIFATYKNVHVLVNNAGILNEPNPTKVVDINLTALINWSFTFWNHMRKDKGGAGGTIMNLSSIYGFRIDPYIPIYQATKFGIMGFTRSLGHPYHFQRTGVRVVSINPGFTETDLTESFTTLPEVHKDFLEFVKTQPWQKVKVVGNAAVCVLERAESGTAWLIEGSNPVAEIKHCFDFDHCK</sequence>
<dbReference type="SUPFAM" id="SSF51735">
    <property type="entry name" value="NAD(P)-binding Rossmann-fold domains"/>
    <property type="match status" value="1"/>
</dbReference>
<dbReference type="Gene3D" id="3.40.50.720">
    <property type="entry name" value="NAD(P)-binding Rossmann-like Domain"/>
    <property type="match status" value="1"/>
</dbReference>